<organism evidence="1 2">
    <name type="scientific">Tanacetum coccineum</name>
    <dbReference type="NCBI Taxonomy" id="301880"/>
    <lineage>
        <taxon>Eukaryota</taxon>
        <taxon>Viridiplantae</taxon>
        <taxon>Streptophyta</taxon>
        <taxon>Embryophyta</taxon>
        <taxon>Tracheophyta</taxon>
        <taxon>Spermatophyta</taxon>
        <taxon>Magnoliopsida</taxon>
        <taxon>eudicotyledons</taxon>
        <taxon>Gunneridae</taxon>
        <taxon>Pentapetalae</taxon>
        <taxon>asterids</taxon>
        <taxon>campanulids</taxon>
        <taxon>Asterales</taxon>
        <taxon>Asteraceae</taxon>
        <taxon>Asteroideae</taxon>
        <taxon>Anthemideae</taxon>
        <taxon>Anthemidinae</taxon>
        <taxon>Tanacetum</taxon>
    </lineage>
</organism>
<reference evidence="1" key="2">
    <citation type="submission" date="2022-01" db="EMBL/GenBank/DDBJ databases">
        <authorList>
            <person name="Yamashiro T."/>
            <person name="Shiraishi A."/>
            <person name="Satake H."/>
            <person name="Nakayama K."/>
        </authorList>
    </citation>
    <scope>NUCLEOTIDE SEQUENCE</scope>
</reference>
<keyword evidence="2" id="KW-1185">Reference proteome</keyword>
<dbReference type="EMBL" id="BQNB010011169">
    <property type="protein sequence ID" value="GJS87064.1"/>
    <property type="molecule type" value="Genomic_DNA"/>
</dbReference>
<proteinExistence type="predicted"/>
<accession>A0ABQ4ZA47</accession>
<comment type="caution">
    <text evidence="1">The sequence shown here is derived from an EMBL/GenBank/DDBJ whole genome shotgun (WGS) entry which is preliminary data.</text>
</comment>
<reference evidence="1" key="1">
    <citation type="journal article" date="2022" name="Int. J. Mol. Sci.">
        <title>Draft Genome of Tanacetum Coccineum: Genomic Comparison of Closely Related Tanacetum-Family Plants.</title>
        <authorList>
            <person name="Yamashiro T."/>
            <person name="Shiraishi A."/>
            <person name="Nakayama K."/>
            <person name="Satake H."/>
        </authorList>
    </citation>
    <scope>NUCLEOTIDE SEQUENCE</scope>
</reference>
<dbReference type="Proteomes" id="UP001151760">
    <property type="component" value="Unassembled WGS sequence"/>
</dbReference>
<sequence length="87" mass="9782">MWNLRRIMELRASASLHAAIEEYQLFTIELEVLLVGFVNKGRSIDITSASTERRGDGEGCSLEREVEEGRVVTKMLFIVKVEGNVAL</sequence>
<protein>
    <submittedName>
        <fullName evidence="1">Uncharacterized protein</fullName>
    </submittedName>
</protein>
<evidence type="ECO:0000313" key="1">
    <source>
        <dbReference type="EMBL" id="GJS87064.1"/>
    </source>
</evidence>
<evidence type="ECO:0000313" key="2">
    <source>
        <dbReference type="Proteomes" id="UP001151760"/>
    </source>
</evidence>
<gene>
    <name evidence="1" type="ORF">Tco_0769700</name>
</gene>
<name>A0ABQ4ZA47_9ASTR</name>